<dbReference type="EMBL" id="JAEDAK010000007">
    <property type="protein sequence ID" value="MBH9577478.1"/>
    <property type="molecule type" value="Genomic_DNA"/>
</dbReference>
<keyword evidence="1" id="KW-1133">Transmembrane helix</keyword>
<proteinExistence type="predicted"/>
<dbReference type="AlphaFoldDB" id="A0A931J2D4"/>
<gene>
    <name evidence="2" type="ORF">I7X39_11255</name>
</gene>
<reference evidence="2" key="1">
    <citation type="submission" date="2020-12" db="EMBL/GenBank/DDBJ databases">
        <title>The genome sequence of Inhella sp. 1Y17.</title>
        <authorList>
            <person name="Liu Y."/>
        </authorList>
    </citation>
    <scope>NUCLEOTIDE SEQUENCE</scope>
    <source>
        <strain evidence="2">1Y17</strain>
    </source>
</reference>
<feature type="transmembrane region" description="Helical" evidence="1">
    <location>
        <begin position="12"/>
        <end position="32"/>
    </location>
</feature>
<accession>A0A931J2D4</accession>
<keyword evidence="1" id="KW-0812">Transmembrane</keyword>
<comment type="caution">
    <text evidence="2">The sequence shown here is derived from an EMBL/GenBank/DDBJ whole genome shotgun (WGS) entry which is preliminary data.</text>
</comment>
<name>A0A931J2D4_9BURK</name>
<keyword evidence="1" id="KW-0472">Membrane</keyword>
<protein>
    <submittedName>
        <fullName evidence="2">Uncharacterized protein</fullName>
    </submittedName>
</protein>
<dbReference type="RefSeq" id="WP_198111256.1">
    <property type="nucleotide sequence ID" value="NZ_JAEDAK010000007.1"/>
</dbReference>
<evidence type="ECO:0000256" key="1">
    <source>
        <dbReference type="SAM" id="Phobius"/>
    </source>
</evidence>
<evidence type="ECO:0000313" key="3">
    <source>
        <dbReference type="Proteomes" id="UP000613266"/>
    </source>
</evidence>
<organism evidence="2 3">
    <name type="scientific">Inhella proteolytica</name>
    <dbReference type="NCBI Taxonomy" id="2795029"/>
    <lineage>
        <taxon>Bacteria</taxon>
        <taxon>Pseudomonadati</taxon>
        <taxon>Pseudomonadota</taxon>
        <taxon>Betaproteobacteria</taxon>
        <taxon>Burkholderiales</taxon>
        <taxon>Sphaerotilaceae</taxon>
        <taxon>Inhella</taxon>
    </lineage>
</organism>
<dbReference type="Proteomes" id="UP000613266">
    <property type="component" value="Unassembled WGS sequence"/>
</dbReference>
<keyword evidence="3" id="KW-1185">Reference proteome</keyword>
<sequence length="189" mass="21945">MKPQPSLTFQRHWRWLYFGLGLLALPLLGWVFSGPHRADVTVVAKPWRRLVEIERRVLEMQSDWCDRLPAEAQGVERQMREDPSGQRGLAEYCRFRAPEWRRRRFAVADGEAPVPPFWPALELQNPGSPEGERAGRRLAEQELLLRAEDGREWTCRLSVADWQRLALGQQLRLQVDRFGVADCASFLAR</sequence>
<evidence type="ECO:0000313" key="2">
    <source>
        <dbReference type="EMBL" id="MBH9577478.1"/>
    </source>
</evidence>